<keyword evidence="5" id="KW-1185">Reference proteome</keyword>
<feature type="domain" description="Apiosidase-like catalytic" evidence="1">
    <location>
        <begin position="131"/>
        <end position="379"/>
    </location>
</feature>
<dbReference type="Pfam" id="PF18310">
    <property type="entry name" value="DUF5605"/>
    <property type="match status" value="1"/>
</dbReference>
<dbReference type="Gene3D" id="2.60.40.3950">
    <property type="match status" value="1"/>
</dbReference>
<dbReference type="EMBL" id="CP063849">
    <property type="protein sequence ID" value="QOY90115.1"/>
    <property type="molecule type" value="Genomic_DNA"/>
</dbReference>
<reference evidence="4 5" key="1">
    <citation type="submission" date="2020-10" db="EMBL/GenBank/DDBJ databases">
        <title>Complete genome sequence of Paludibaculum fermentans P105T, a facultatively anaerobic acidobacterium capable of dissimilatory Fe(III) reduction.</title>
        <authorList>
            <person name="Dedysh S.N."/>
            <person name="Beletsky A.V."/>
            <person name="Kulichevskaya I.S."/>
            <person name="Mardanov A.V."/>
            <person name="Ravin N.V."/>
        </authorList>
    </citation>
    <scope>NUCLEOTIDE SEQUENCE [LARGE SCALE GENOMIC DNA]</scope>
    <source>
        <strain evidence="4 5">P105</strain>
    </source>
</reference>
<dbReference type="InterPro" id="IPR032260">
    <property type="entry name" value="DUF5060"/>
</dbReference>
<dbReference type="Pfam" id="PF16586">
    <property type="entry name" value="DUF5060"/>
    <property type="match status" value="1"/>
</dbReference>
<proteinExistence type="predicted"/>
<dbReference type="Gene3D" id="3.20.20.80">
    <property type="entry name" value="Glycosidases"/>
    <property type="match status" value="1"/>
</dbReference>
<feature type="domain" description="DUF5060" evidence="2">
    <location>
        <begin position="33"/>
        <end position="100"/>
    </location>
</feature>
<dbReference type="InterPro" id="IPR013783">
    <property type="entry name" value="Ig-like_fold"/>
</dbReference>
<accession>A0A7S7SNH0</accession>
<dbReference type="InterPro" id="IPR025277">
    <property type="entry name" value="Apiosidase-like_cat_dom"/>
</dbReference>
<sequence>MSNKNLSLSRRDLSTALLGLTTAAAVQAQGGSKVERWGIFASAWSGPSSGNPFKDVQLQAKFSLGHRTVEVNGFYDGNGQYRVRFMPDTLGQWSFTTSSNVAALDGKSGGFTCGAPSGGNHGPVGVSHTWHFAYADGTPYRPVGTTCYAWSHQTDALEEQTLATLRTGPFNKMRMCIFPKDYVYNKNEPPFYPFPREGDRNDFDRFVPEYFQHQEKRIAQLMAMGIEADLILFHPYDRWGYKVMPPEVDDAYLRYLVARLAAYRNVWWSMANEWDFVKEKKLSDWDRYFQIVQQNDPHQHLRSIHNGSVLYDHGKPWVTHTSIQGDEFGKTEEWLRAYKKPVIFDECKYEGNIPRRWGNISGLEMVRRFWLATVSGAYGGHGETFLNPEEVLWWSKGGVLHGESPQRLAFLRKILEEGPAEGLNPLPNQKYPCAARENEYYLFFYDLHQPAEMDYDLPEKVSLRAEIIDPWTMTITAVPGVHRGKFVLKLPGRPYQAVRFRKV</sequence>
<protein>
    <submittedName>
        <fullName evidence="4">DUF5060 domain-containing protein</fullName>
    </submittedName>
</protein>
<dbReference type="InterPro" id="IPR017853">
    <property type="entry name" value="GH"/>
</dbReference>
<evidence type="ECO:0000259" key="1">
    <source>
        <dbReference type="Pfam" id="PF13204"/>
    </source>
</evidence>
<dbReference type="PANTHER" id="PTHR37836:SF2">
    <property type="entry name" value="DUF4038 DOMAIN-CONTAINING PROTEIN"/>
    <property type="match status" value="1"/>
</dbReference>
<evidence type="ECO:0000259" key="2">
    <source>
        <dbReference type="Pfam" id="PF16586"/>
    </source>
</evidence>
<evidence type="ECO:0000259" key="3">
    <source>
        <dbReference type="Pfam" id="PF18310"/>
    </source>
</evidence>
<name>A0A7S7SNH0_PALFE</name>
<dbReference type="Pfam" id="PF13204">
    <property type="entry name" value="Apiosidase"/>
    <property type="match status" value="1"/>
</dbReference>
<dbReference type="PANTHER" id="PTHR37836">
    <property type="entry name" value="LMO1036 PROTEIN"/>
    <property type="match status" value="1"/>
</dbReference>
<organism evidence="4 5">
    <name type="scientific">Paludibaculum fermentans</name>
    <dbReference type="NCBI Taxonomy" id="1473598"/>
    <lineage>
        <taxon>Bacteria</taxon>
        <taxon>Pseudomonadati</taxon>
        <taxon>Acidobacteriota</taxon>
        <taxon>Terriglobia</taxon>
        <taxon>Bryobacterales</taxon>
        <taxon>Bryobacteraceae</taxon>
        <taxon>Paludibaculum</taxon>
    </lineage>
</organism>
<dbReference type="Proteomes" id="UP000593892">
    <property type="component" value="Chromosome"/>
</dbReference>
<dbReference type="KEGG" id="pfer:IRI77_09220"/>
<evidence type="ECO:0000313" key="4">
    <source>
        <dbReference type="EMBL" id="QOY90115.1"/>
    </source>
</evidence>
<dbReference type="SUPFAM" id="SSF51445">
    <property type="entry name" value="(Trans)glycosidases"/>
    <property type="match status" value="1"/>
</dbReference>
<dbReference type="InterPro" id="IPR041239">
    <property type="entry name" value="DUF5605"/>
</dbReference>
<dbReference type="Gene3D" id="2.60.40.10">
    <property type="entry name" value="Immunoglobulins"/>
    <property type="match status" value="1"/>
</dbReference>
<evidence type="ECO:0000313" key="5">
    <source>
        <dbReference type="Proteomes" id="UP000593892"/>
    </source>
</evidence>
<feature type="domain" description="DUF5605" evidence="3">
    <location>
        <begin position="431"/>
        <end position="500"/>
    </location>
</feature>
<dbReference type="AlphaFoldDB" id="A0A7S7SNH0"/>
<gene>
    <name evidence="4" type="ORF">IRI77_09220</name>
</gene>
<dbReference type="RefSeq" id="WP_194451780.1">
    <property type="nucleotide sequence ID" value="NZ_CP063849.1"/>
</dbReference>